<keyword evidence="2" id="KW-0812">Transmembrane</keyword>
<keyword evidence="2" id="KW-1133">Transmembrane helix</keyword>
<feature type="region of interest" description="Disordered" evidence="1">
    <location>
        <begin position="538"/>
        <end position="576"/>
    </location>
</feature>
<feature type="signal peptide" evidence="3">
    <location>
        <begin position="1"/>
        <end position="21"/>
    </location>
</feature>
<dbReference type="AlphaFoldDB" id="A0A7S4UY38"/>
<gene>
    <name evidence="4" type="ORF">GTHE00462_LOCUS36323</name>
</gene>
<evidence type="ECO:0000313" key="4">
    <source>
        <dbReference type="EMBL" id="CAE2336227.1"/>
    </source>
</evidence>
<keyword evidence="2" id="KW-0472">Membrane</keyword>
<proteinExistence type="predicted"/>
<accession>A0A7S4UY38</accession>
<feature type="transmembrane region" description="Helical" evidence="2">
    <location>
        <begin position="506"/>
        <end position="528"/>
    </location>
</feature>
<feature type="compositionally biased region" description="Pro residues" evidence="1">
    <location>
        <begin position="538"/>
        <end position="547"/>
    </location>
</feature>
<organism evidence="4">
    <name type="scientific">Guillardia theta</name>
    <name type="common">Cryptophyte</name>
    <name type="synonym">Cryptomonas phi</name>
    <dbReference type="NCBI Taxonomy" id="55529"/>
    <lineage>
        <taxon>Eukaryota</taxon>
        <taxon>Cryptophyceae</taxon>
        <taxon>Pyrenomonadales</taxon>
        <taxon>Geminigeraceae</taxon>
        <taxon>Guillardia</taxon>
    </lineage>
</organism>
<evidence type="ECO:0000256" key="1">
    <source>
        <dbReference type="SAM" id="MobiDB-lite"/>
    </source>
</evidence>
<reference evidence="4" key="1">
    <citation type="submission" date="2021-01" db="EMBL/GenBank/DDBJ databases">
        <authorList>
            <person name="Corre E."/>
            <person name="Pelletier E."/>
            <person name="Niang G."/>
            <person name="Scheremetjew M."/>
            <person name="Finn R."/>
            <person name="Kale V."/>
            <person name="Holt S."/>
            <person name="Cochrane G."/>
            <person name="Meng A."/>
            <person name="Brown T."/>
            <person name="Cohen L."/>
        </authorList>
    </citation>
    <scope>NUCLEOTIDE SEQUENCE</scope>
    <source>
        <strain evidence="4">CCMP 2712</strain>
    </source>
</reference>
<feature type="compositionally biased region" description="Pro residues" evidence="1">
    <location>
        <begin position="554"/>
        <end position="576"/>
    </location>
</feature>
<evidence type="ECO:0000256" key="2">
    <source>
        <dbReference type="SAM" id="Phobius"/>
    </source>
</evidence>
<sequence>MMKDLVLLVCIVLASATFVRAGSSALFSTSIDYKVKDARLPGKDSEIILGFTSNQKIHTNDQILWKIPGFGGLPKSGQIDSDWMFEWTVDGLLTLTALKSINAGDEVAVTLKSSWRISTPKKGIDQALGKQFMVSLHSKQEPVHLAVFHPIEHWPGIAVLGCHSVTIHSSDGFCAGEYQVKMCAQSQDEVRAYVQGQKFTEAARCEASLTSSCKAIGAADAVGYPSLPTATAVEKQMLCCSESPSTAFVGIDNLATCNMDSECSAADATIPGSGMHGAKLPSNPVVSREMPMCCSYCEEFYGTMGCSTPTGKVLGSENKQVKDYCRSTLGCSSQFPCYGRSVRSKGMELKTCAGDCDHHLNMSIVNGHGIYLKKRHIPSDNEARRMKVTRLHKPSIPIPSQAFVASPVLKFHPAGLNFTGAVTLQIAVDMDADAKFSSSEKLMIHKAVGSTWKPVAGANVVIVKLGNGKHRAVVTSPITGFSEYTVLRSTAITAGPVKKEATSAGMEVYICIPIAGFLLLMILVVVFLPAIHREPPYVPPPTIPKPQPVVQRPMTPPPPPQPQPKVPPPPALPLPKPLYEQAAEPVRFHHGAPIKHFGPVIWNSEDMDWWTQEQAKQEYKFPKMPAFTDESGSDNRKSNGK</sequence>
<evidence type="ECO:0000256" key="3">
    <source>
        <dbReference type="SAM" id="SignalP"/>
    </source>
</evidence>
<dbReference type="EMBL" id="HBKN01046511">
    <property type="protein sequence ID" value="CAE2336227.1"/>
    <property type="molecule type" value="Transcribed_RNA"/>
</dbReference>
<evidence type="ECO:0008006" key="5">
    <source>
        <dbReference type="Google" id="ProtNLM"/>
    </source>
</evidence>
<feature type="region of interest" description="Disordered" evidence="1">
    <location>
        <begin position="620"/>
        <end position="641"/>
    </location>
</feature>
<name>A0A7S4UY38_GUITH</name>
<keyword evidence="3" id="KW-0732">Signal</keyword>
<feature type="chain" id="PRO_5031053029" description="DOMON domain-containing protein" evidence="3">
    <location>
        <begin position="22"/>
        <end position="641"/>
    </location>
</feature>
<protein>
    <recommendedName>
        <fullName evidence="5">DOMON domain-containing protein</fullName>
    </recommendedName>
</protein>